<evidence type="ECO:0000313" key="10">
    <source>
        <dbReference type="Proteomes" id="UP000182569"/>
    </source>
</evidence>
<dbReference type="RefSeq" id="WP_071611676.1">
    <property type="nucleotide sequence ID" value="NZ_CP015756.1"/>
</dbReference>
<keyword evidence="3 7" id="KW-0547">Nucleotide-binding</keyword>
<gene>
    <name evidence="7" type="primary">potA</name>
    <name evidence="9" type="ORF">A7L45_04565</name>
</gene>
<dbReference type="Pfam" id="PF08402">
    <property type="entry name" value="TOBE_2"/>
    <property type="match status" value="1"/>
</dbReference>
<dbReference type="EC" id="7.6.2.11" evidence="7"/>
<organism evidence="9 10">
    <name type="scientific">Clostridium estertheticum subsp. estertheticum</name>
    <dbReference type="NCBI Taxonomy" id="1552"/>
    <lineage>
        <taxon>Bacteria</taxon>
        <taxon>Bacillati</taxon>
        <taxon>Bacillota</taxon>
        <taxon>Clostridia</taxon>
        <taxon>Eubacteriales</taxon>
        <taxon>Clostridiaceae</taxon>
        <taxon>Clostridium</taxon>
    </lineage>
</organism>
<comment type="subunit">
    <text evidence="7">The complex is composed of two ATP-binding proteins (PotA), two transmembrane proteins (PotB and PotC) and a solute-binding protein (PotD).</text>
</comment>
<comment type="catalytic activity">
    <reaction evidence="7">
        <text>ATP + H2O + polyamine-[polyamine-binding protein]Side 1 = ADP + phosphate + polyamineSide 2 + [polyamine-binding protein]Side 1.</text>
        <dbReference type="EC" id="7.6.2.11"/>
    </reaction>
</comment>
<dbReference type="SUPFAM" id="SSF52540">
    <property type="entry name" value="P-loop containing nucleoside triphosphate hydrolases"/>
    <property type="match status" value="1"/>
</dbReference>
<dbReference type="InterPro" id="IPR005893">
    <property type="entry name" value="PotA-like"/>
</dbReference>
<dbReference type="GO" id="GO:0043190">
    <property type="term" value="C:ATP-binding cassette (ABC) transporter complex"/>
    <property type="evidence" value="ECO:0007669"/>
    <property type="project" value="InterPro"/>
</dbReference>
<dbReference type="GO" id="GO:0015594">
    <property type="term" value="F:ABC-type putrescine transporter activity"/>
    <property type="evidence" value="ECO:0007669"/>
    <property type="project" value="InterPro"/>
</dbReference>
<evidence type="ECO:0000256" key="5">
    <source>
        <dbReference type="ARBA" id="ARBA00022967"/>
    </source>
</evidence>
<sequence>MSEIILEIDNIIKKFGNQEVIKNISLKVNKGEFLTLLGPSGCGKTTTLRIIAGFEKPTSGSVLLEGVHVENKQPNDRNVNTVFQNYALFPHMNVFDNIAYGLKIRKVNKIEIKKRVIEMLSLVQLEGYAKRKIDGLSGGQKQRVAIGRALINNPKILLLDEPLGALDLKLRKQMQVELKKLQKKLQITFVYVTHDQEEALNMSDRIVVMNDGIIEQIGTPEDIYERPKTKFVAGFIGESNLIKTKIKRIDEEKISVKIGEYDMNLNYKNYDNSRNKESYILIRPENIKYTREKPPIGLIATIKEHSYIGSIIKTTIEIEGGQEIIVCDYDKKKDLIGIGSEVWMYFEPEDVVIVEEG</sequence>
<protein>
    <recommendedName>
        <fullName evidence="7">Spermidine/putrescine import ATP-binding protein PotA</fullName>
        <ecNumber evidence="7">7.6.2.11</ecNumber>
    </recommendedName>
</protein>
<comment type="similarity">
    <text evidence="7">Belongs to the ABC transporter superfamily. Spermidine/putrescine importer (TC 3.A.1.11.1) family.</text>
</comment>
<evidence type="ECO:0000256" key="3">
    <source>
        <dbReference type="ARBA" id="ARBA00022741"/>
    </source>
</evidence>
<keyword evidence="1 7" id="KW-0813">Transport</keyword>
<dbReference type="InterPro" id="IPR050093">
    <property type="entry name" value="ABC_SmlMolc_Importer"/>
</dbReference>
<dbReference type="InterPro" id="IPR017879">
    <property type="entry name" value="PotA_ATP-bd"/>
</dbReference>
<dbReference type="Gene3D" id="3.40.50.300">
    <property type="entry name" value="P-loop containing nucleotide triphosphate hydrolases"/>
    <property type="match status" value="1"/>
</dbReference>
<keyword evidence="2 7" id="KW-1003">Cell membrane</keyword>
<evidence type="ECO:0000259" key="8">
    <source>
        <dbReference type="PROSITE" id="PS50893"/>
    </source>
</evidence>
<dbReference type="EMBL" id="CP015756">
    <property type="protein sequence ID" value="APC39383.1"/>
    <property type="molecule type" value="Genomic_DNA"/>
</dbReference>
<dbReference type="InterPro" id="IPR017871">
    <property type="entry name" value="ABC_transporter-like_CS"/>
</dbReference>
<keyword evidence="4 7" id="KW-0067">ATP-binding</keyword>
<evidence type="ECO:0000256" key="2">
    <source>
        <dbReference type="ARBA" id="ARBA00022475"/>
    </source>
</evidence>
<evidence type="ECO:0000256" key="1">
    <source>
        <dbReference type="ARBA" id="ARBA00022448"/>
    </source>
</evidence>
<dbReference type="SUPFAM" id="SSF50331">
    <property type="entry name" value="MOP-like"/>
    <property type="match status" value="1"/>
</dbReference>
<dbReference type="OrthoDB" id="9802264at2"/>
<dbReference type="PROSITE" id="PS00211">
    <property type="entry name" value="ABC_TRANSPORTER_1"/>
    <property type="match status" value="1"/>
</dbReference>
<evidence type="ECO:0000256" key="4">
    <source>
        <dbReference type="ARBA" id="ARBA00022840"/>
    </source>
</evidence>
<name>A0A1J0GDK3_9CLOT</name>
<dbReference type="InterPro" id="IPR003439">
    <property type="entry name" value="ABC_transporter-like_ATP-bd"/>
</dbReference>
<dbReference type="InterPro" id="IPR008995">
    <property type="entry name" value="Mo/tungstate-bd_C_term_dom"/>
</dbReference>
<evidence type="ECO:0000256" key="6">
    <source>
        <dbReference type="ARBA" id="ARBA00023136"/>
    </source>
</evidence>
<dbReference type="NCBIfam" id="TIGR01187">
    <property type="entry name" value="potA"/>
    <property type="match status" value="1"/>
</dbReference>
<dbReference type="PROSITE" id="PS50893">
    <property type="entry name" value="ABC_TRANSPORTER_2"/>
    <property type="match status" value="1"/>
</dbReference>
<dbReference type="PANTHER" id="PTHR42781">
    <property type="entry name" value="SPERMIDINE/PUTRESCINE IMPORT ATP-BINDING PROTEIN POTA"/>
    <property type="match status" value="1"/>
</dbReference>
<comment type="function">
    <text evidence="7">Part of the ABC transporter complex PotABCD involved in spermidine/putrescine import. Responsible for energy coupling to the transport system.</text>
</comment>
<dbReference type="FunFam" id="3.40.50.300:FF:000133">
    <property type="entry name" value="Spermidine/putrescine import ATP-binding protein PotA"/>
    <property type="match status" value="1"/>
</dbReference>
<feature type="domain" description="ABC transporter" evidence="8">
    <location>
        <begin position="6"/>
        <end position="236"/>
    </location>
</feature>
<dbReference type="GO" id="GO:0005524">
    <property type="term" value="F:ATP binding"/>
    <property type="evidence" value="ECO:0007669"/>
    <property type="project" value="UniProtKB-KW"/>
</dbReference>
<dbReference type="CDD" id="cd03300">
    <property type="entry name" value="ABC_PotA_N"/>
    <property type="match status" value="1"/>
</dbReference>
<accession>A0A1J0GDK3</accession>
<dbReference type="GO" id="GO:0016887">
    <property type="term" value="F:ATP hydrolysis activity"/>
    <property type="evidence" value="ECO:0007669"/>
    <property type="project" value="InterPro"/>
</dbReference>
<dbReference type="SMART" id="SM00382">
    <property type="entry name" value="AAA"/>
    <property type="match status" value="1"/>
</dbReference>
<dbReference type="Gene3D" id="2.40.50.100">
    <property type="match status" value="1"/>
</dbReference>
<dbReference type="InterPro" id="IPR013611">
    <property type="entry name" value="Transp-assoc_OB_typ2"/>
</dbReference>
<dbReference type="KEGG" id="ceu:A7L45_04565"/>
<dbReference type="Pfam" id="PF00005">
    <property type="entry name" value="ABC_tran"/>
    <property type="match status" value="1"/>
</dbReference>
<dbReference type="Proteomes" id="UP000182569">
    <property type="component" value="Chromosome"/>
</dbReference>
<dbReference type="AlphaFoldDB" id="A0A1J0GDK3"/>
<dbReference type="PANTHER" id="PTHR42781:SF4">
    <property type="entry name" value="SPERMIDINE_PUTRESCINE IMPORT ATP-BINDING PROTEIN POTA"/>
    <property type="match status" value="1"/>
</dbReference>
<dbReference type="STRING" id="1552.A7L45_04565"/>
<keyword evidence="10" id="KW-1185">Reference proteome</keyword>
<proteinExistence type="inferred from homology"/>
<keyword evidence="5 7" id="KW-1278">Translocase</keyword>
<evidence type="ECO:0000313" key="9">
    <source>
        <dbReference type="EMBL" id="APC39383.1"/>
    </source>
</evidence>
<reference evidence="10" key="1">
    <citation type="journal article" date="2016" name="Front. Microbiol.">
        <title>Complete Genome Sequence of Clostridium estertheticum DSM 8809, a Microbe Identified in Spoiled Vacuum Packed Beef.</title>
        <authorList>
            <person name="Yu Z."/>
            <person name="Gunn L."/>
            <person name="Brennan E."/>
            <person name="Reid R."/>
            <person name="Wall P.G."/>
            <person name="Gaora O.P."/>
            <person name="Hurley D."/>
            <person name="Bolton D."/>
            <person name="Fanning S."/>
        </authorList>
    </citation>
    <scope>NUCLEOTIDE SEQUENCE [LARGE SCALE GENOMIC DNA]</scope>
    <source>
        <strain evidence="10">DSM 8809</strain>
    </source>
</reference>
<dbReference type="InterPro" id="IPR003593">
    <property type="entry name" value="AAA+_ATPase"/>
</dbReference>
<dbReference type="InterPro" id="IPR027417">
    <property type="entry name" value="P-loop_NTPase"/>
</dbReference>
<evidence type="ECO:0000256" key="7">
    <source>
        <dbReference type="RuleBase" id="RU364083"/>
    </source>
</evidence>
<keyword evidence="6 7" id="KW-0472">Membrane</keyword>